<accession>A0A6J7DY77</accession>
<dbReference type="Gene3D" id="1.20.1290.10">
    <property type="entry name" value="AhpD-like"/>
    <property type="match status" value="1"/>
</dbReference>
<dbReference type="SUPFAM" id="SSF69118">
    <property type="entry name" value="AhpD-like"/>
    <property type="match status" value="1"/>
</dbReference>
<dbReference type="AlphaFoldDB" id="A0A6J7DY77"/>
<name>A0A6J7DY77_9ZZZZ</name>
<dbReference type="EMBL" id="CAFBLS010000085">
    <property type="protein sequence ID" value="CAB4873309.1"/>
    <property type="molecule type" value="Genomic_DNA"/>
</dbReference>
<dbReference type="InterPro" id="IPR029032">
    <property type="entry name" value="AhpD-like"/>
</dbReference>
<reference evidence="1" key="1">
    <citation type="submission" date="2020-05" db="EMBL/GenBank/DDBJ databases">
        <authorList>
            <person name="Chiriac C."/>
            <person name="Salcher M."/>
            <person name="Ghai R."/>
            <person name="Kavagutti S V."/>
        </authorList>
    </citation>
    <scope>NUCLEOTIDE SEQUENCE</scope>
</reference>
<evidence type="ECO:0000313" key="1">
    <source>
        <dbReference type="EMBL" id="CAB4873309.1"/>
    </source>
</evidence>
<proteinExistence type="predicted"/>
<protein>
    <submittedName>
        <fullName evidence="1">Unannotated protein</fullName>
    </submittedName>
</protein>
<sequence>MTERERSLRVECGTDGRPVGRDGELAGLMSAYQDAVVRSRVLDAVTTELVRLRCARQHDCRICQTLRLADAADEGLDDSMANKIDDYEASDLEERHKVALRIVDAFIWLPTSMSTELVESAHAHFTDAELAELLLDITKWSTQKIHVVLGTDGADRLPINDAGVSYFTFDNAGKAASFRADL</sequence>
<organism evidence="1">
    <name type="scientific">freshwater metagenome</name>
    <dbReference type="NCBI Taxonomy" id="449393"/>
    <lineage>
        <taxon>unclassified sequences</taxon>
        <taxon>metagenomes</taxon>
        <taxon>ecological metagenomes</taxon>
    </lineage>
</organism>
<gene>
    <name evidence="1" type="ORF">UFOPK3402_00814</name>
</gene>